<evidence type="ECO:0000313" key="1">
    <source>
        <dbReference type="EMBL" id="POZ18946.1"/>
    </source>
</evidence>
<dbReference type="Proteomes" id="UP000237025">
    <property type="component" value="Unassembled WGS sequence"/>
</dbReference>
<sequence length="343" mass="35102">MFITKTDVRATLDGWNDAGRKLAINQLPPTDLYDSGDPMYVGARILTPASLSCSGATSTTTVGTASDAQGGGIALLACKTNPDGTMWVSRSASLAEIYQASPDGAVGYLGNNGTDNIAMYLVSDARPGSGIISASMGVIVSTSLHDIKSLFDASPSPSTSSCDGTYNYHNPLFSGLCSTLGPAQGHIYFGSQPTEPSVCSVSIPTGTSITWVNPVESNAFSVVGGSIAPTQITTIELRCTGSEVSKLATIVLNARGNPAVAEPTEFASSNASVNYRLNVRTTNKTVAPNSTTSLTSADGVTYTDGGAVAIGSVDLSVTPVAARPAAIPGRADTRITLDVYAAL</sequence>
<proteinExistence type="predicted"/>
<reference evidence="1 2" key="1">
    <citation type="submission" date="2018-02" db="EMBL/GenBank/DDBJ databases">
        <title>Lelliotia aquatilis sp. nov., isolated from drinking water.</title>
        <authorList>
            <person name="Kaempfer P."/>
            <person name="Glaeser S."/>
            <person name="Exner M."/>
            <person name="Doijad S."/>
            <person name="Chakraborty T."/>
        </authorList>
    </citation>
    <scope>NUCLEOTIDE SEQUENCE [LARGE SCALE GENOMIC DNA]</scope>
    <source>
        <strain evidence="1 2">6331-17</strain>
    </source>
</reference>
<protein>
    <recommendedName>
        <fullName evidence="3">Fimbrial-type adhesion domain-containing protein</fullName>
    </recommendedName>
</protein>
<keyword evidence="2" id="KW-1185">Reference proteome</keyword>
<evidence type="ECO:0008006" key="3">
    <source>
        <dbReference type="Google" id="ProtNLM"/>
    </source>
</evidence>
<comment type="caution">
    <text evidence="1">The sequence shown here is derived from an EMBL/GenBank/DDBJ whole genome shotgun (WGS) entry which is preliminary data.</text>
</comment>
<dbReference type="EMBL" id="PQVW01000026">
    <property type="protein sequence ID" value="POZ18946.1"/>
    <property type="molecule type" value="Genomic_DNA"/>
</dbReference>
<gene>
    <name evidence="1" type="ORF">C3712_22320</name>
</gene>
<accession>A0ABX4ZVE6</accession>
<name>A0ABX4ZVE6_9ENTR</name>
<evidence type="ECO:0000313" key="2">
    <source>
        <dbReference type="Proteomes" id="UP000237025"/>
    </source>
</evidence>
<organism evidence="1 2">
    <name type="scientific">Lelliottia aquatilis</name>
    <dbReference type="NCBI Taxonomy" id="2080838"/>
    <lineage>
        <taxon>Bacteria</taxon>
        <taxon>Pseudomonadati</taxon>
        <taxon>Pseudomonadota</taxon>
        <taxon>Gammaproteobacteria</taxon>
        <taxon>Enterobacterales</taxon>
        <taxon>Enterobacteriaceae</taxon>
        <taxon>Lelliottia</taxon>
    </lineage>
</organism>